<accession>A0ABP5I3M3</accession>
<evidence type="ECO:0008006" key="4">
    <source>
        <dbReference type="Google" id="ProtNLM"/>
    </source>
</evidence>
<keyword evidence="3" id="KW-1185">Reference proteome</keyword>
<keyword evidence="1" id="KW-0812">Transmembrane</keyword>
<keyword evidence="1" id="KW-1133">Transmembrane helix</keyword>
<dbReference type="Proteomes" id="UP001500897">
    <property type="component" value="Unassembled WGS sequence"/>
</dbReference>
<protein>
    <recommendedName>
        <fullName evidence="4">LPXTG-motif cell wall-anchored protein</fullName>
    </recommendedName>
</protein>
<organism evidence="2 3">
    <name type="scientific">Kitasatospora saccharophila</name>
    <dbReference type="NCBI Taxonomy" id="407973"/>
    <lineage>
        <taxon>Bacteria</taxon>
        <taxon>Bacillati</taxon>
        <taxon>Actinomycetota</taxon>
        <taxon>Actinomycetes</taxon>
        <taxon>Kitasatosporales</taxon>
        <taxon>Streptomycetaceae</taxon>
        <taxon>Kitasatospora</taxon>
    </lineage>
</organism>
<name>A0ABP5I3M3_9ACTN</name>
<keyword evidence="1" id="KW-0472">Membrane</keyword>
<gene>
    <name evidence="2" type="ORF">GCM10009759_14770</name>
</gene>
<dbReference type="RefSeq" id="WP_344551020.1">
    <property type="nucleotide sequence ID" value="NZ_BAAANS010000007.1"/>
</dbReference>
<reference evidence="3" key="1">
    <citation type="journal article" date="2019" name="Int. J. Syst. Evol. Microbiol.">
        <title>The Global Catalogue of Microorganisms (GCM) 10K type strain sequencing project: providing services to taxonomists for standard genome sequencing and annotation.</title>
        <authorList>
            <consortium name="The Broad Institute Genomics Platform"/>
            <consortium name="The Broad Institute Genome Sequencing Center for Infectious Disease"/>
            <person name="Wu L."/>
            <person name="Ma J."/>
        </authorList>
    </citation>
    <scope>NUCLEOTIDE SEQUENCE [LARGE SCALE GENOMIC DNA]</scope>
    <source>
        <strain evidence="3">JCM 14559</strain>
    </source>
</reference>
<sequence>MYGRESLAQTGATITLLGASVAYEWVLAVIVAMVLGGAALYRWANRGNRHEPH</sequence>
<evidence type="ECO:0000313" key="2">
    <source>
        <dbReference type="EMBL" id="GAA2090844.1"/>
    </source>
</evidence>
<evidence type="ECO:0000313" key="3">
    <source>
        <dbReference type="Proteomes" id="UP001500897"/>
    </source>
</evidence>
<proteinExistence type="predicted"/>
<dbReference type="EMBL" id="BAAANS010000007">
    <property type="protein sequence ID" value="GAA2090844.1"/>
    <property type="molecule type" value="Genomic_DNA"/>
</dbReference>
<comment type="caution">
    <text evidence="2">The sequence shown here is derived from an EMBL/GenBank/DDBJ whole genome shotgun (WGS) entry which is preliminary data.</text>
</comment>
<feature type="transmembrane region" description="Helical" evidence="1">
    <location>
        <begin position="25"/>
        <end position="44"/>
    </location>
</feature>
<evidence type="ECO:0000256" key="1">
    <source>
        <dbReference type="SAM" id="Phobius"/>
    </source>
</evidence>